<evidence type="ECO:0000313" key="3">
    <source>
        <dbReference type="Proteomes" id="UP001597318"/>
    </source>
</evidence>
<dbReference type="Proteomes" id="UP001597318">
    <property type="component" value="Unassembled WGS sequence"/>
</dbReference>
<dbReference type="SUPFAM" id="SSF51182">
    <property type="entry name" value="RmlC-like cupins"/>
    <property type="match status" value="1"/>
</dbReference>
<gene>
    <name evidence="2" type="ORF">ACFSKK_02745</name>
</gene>
<sequence length="290" mass="33511">MYEPYPYYHSGFLTRNVQEYNYQVMSILLDEIKKGASTIDLYMRLAKSATDENHRNDILYALEGKKASTNQLTNLYINLTGTKPLYQIVEIPFLSYEEGLEKAFEAEGYFEDRNHSLLNQDPIMQNILWLKTNAQQVNAQIFRNLLEDRANQRKDYGRNPFVVDIEKVTKQNKTFRTAIWTGNKLQVTLMSIDVGDSIGLENHPNTDQFLRIEEGQGLVQMGDRKDRLDYVRKVSDDFAIMVPAGKWHNLTNTGNKPLKLYSIYAPPEHPFGTVHRTKAEAMAAEESRNF</sequence>
<dbReference type="InterPro" id="IPR052538">
    <property type="entry name" value="Flavonoid_dioxygenase-like"/>
</dbReference>
<name>A0ABW5BR99_9BACI</name>
<dbReference type="Pfam" id="PF07883">
    <property type="entry name" value="Cupin_2"/>
    <property type="match status" value="1"/>
</dbReference>
<keyword evidence="3" id="KW-1185">Reference proteome</keyword>
<dbReference type="RefSeq" id="WP_247342057.1">
    <property type="nucleotide sequence ID" value="NZ_CP095550.1"/>
</dbReference>
<evidence type="ECO:0000313" key="2">
    <source>
        <dbReference type="EMBL" id="MFD2212627.1"/>
    </source>
</evidence>
<dbReference type="InterPro" id="IPR014710">
    <property type="entry name" value="RmlC-like_jellyroll"/>
</dbReference>
<dbReference type="EMBL" id="JBHUIK010000001">
    <property type="protein sequence ID" value="MFD2212627.1"/>
    <property type="molecule type" value="Genomic_DNA"/>
</dbReference>
<dbReference type="PANTHER" id="PTHR43346:SF1">
    <property type="entry name" value="QUERCETIN 2,3-DIOXYGENASE-RELATED"/>
    <property type="match status" value="1"/>
</dbReference>
<organism evidence="2 3">
    <name type="scientific">Metabacillus endolithicus</name>
    <dbReference type="NCBI Taxonomy" id="1535204"/>
    <lineage>
        <taxon>Bacteria</taxon>
        <taxon>Bacillati</taxon>
        <taxon>Bacillota</taxon>
        <taxon>Bacilli</taxon>
        <taxon>Bacillales</taxon>
        <taxon>Bacillaceae</taxon>
        <taxon>Metabacillus</taxon>
    </lineage>
</organism>
<dbReference type="Gene3D" id="2.60.120.10">
    <property type="entry name" value="Jelly Rolls"/>
    <property type="match status" value="1"/>
</dbReference>
<protein>
    <submittedName>
        <fullName evidence="2">Cupin domain-containing protein</fullName>
    </submittedName>
</protein>
<proteinExistence type="predicted"/>
<dbReference type="InterPro" id="IPR013096">
    <property type="entry name" value="Cupin_2"/>
</dbReference>
<feature type="domain" description="Cupin type-2" evidence="1">
    <location>
        <begin position="189"/>
        <end position="264"/>
    </location>
</feature>
<reference evidence="3" key="1">
    <citation type="journal article" date="2019" name="Int. J. Syst. Evol. Microbiol.">
        <title>The Global Catalogue of Microorganisms (GCM) 10K type strain sequencing project: providing services to taxonomists for standard genome sequencing and annotation.</title>
        <authorList>
            <consortium name="The Broad Institute Genomics Platform"/>
            <consortium name="The Broad Institute Genome Sequencing Center for Infectious Disease"/>
            <person name="Wu L."/>
            <person name="Ma J."/>
        </authorList>
    </citation>
    <scope>NUCLEOTIDE SEQUENCE [LARGE SCALE GENOMIC DNA]</scope>
    <source>
        <strain evidence="3">CGMCC 1.15474</strain>
    </source>
</reference>
<dbReference type="PANTHER" id="PTHR43346">
    <property type="entry name" value="LIGAND BINDING DOMAIN PROTEIN, PUTATIVE (AFU_ORTHOLOGUE AFUA_6G14370)-RELATED"/>
    <property type="match status" value="1"/>
</dbReference>
<evidence type="ECO:0000259" key="1">
    <source>
        <dbReference type="Pfam" id="PF07883"/>
    </source>
</evidence>
<comment type="caution">
    <text evidence="2">The sequence shown here is derived from an EMBL/GenBank/DDBJ whole genome shotgun (WGS) entry which is preliminary data.</text>
</comment>
<accession>A0ABW5BR99</accession>
<dbReference type="CDD" id="cd02223">
    <property type="entry name" value="cupin_Bh2720-like"/>
    <property type="match status" value="1"/>
</dbReference>
<dbReference type="InterPro" id="IPR011051">
    <property type="entry name" value="RmlC_Cupin_sf"/>
</dbReference>